<reference evidence="6 7" key="1">
    <citation type="submission" date="2023-01" db="EMBL/GenBank/DDBJ databases">
        <authorList>
            <person name="Whitehead M."/>
        </authorList>
    </citation>
    <scope>NUCLEOTIDE SEQUENCE [LARGE SCALE GENOMIC DNA]</scope>
</reference>
<dbReference type="InterPro" id="IPR015943">
    <property type="entry name" value="WD40/YVTN_repeat-like_dom_sf"/>
</dbReference>
<dbReference type="AlphaFoldDB" id="A0AAV0WDL8"/>
<dbReference type="InterPro" id="IPR001680">
    <property type="entry name" value="WD40_rpt"/>
</dbReference>
<proteinExistence type="predicted"/>
<sequence length="1025" mass="115146">MPKLLPNKRIEYGKNDGKIHYIDIVYLPNKIKQSQKEPNEPEYIAASKSGKIVRYKSNMQWKTTHQTVTKSSPIVVNGLVGLPEFTVICLSVAGGQLLFYDMSSGQFKLCFIVDLWDRTFATHLAYVHTYCERSKTGSSKIAVGDESGGVSVLEFMSSDKRNPFKDKSDDADEKQTYNFEQLVVRTTTESSAKSRLPFCAYIYKGLHSEKVEQVVFYNNGRSFASVSMSNRKSMARCLIMSEPCEVHSSSRPSQSTPSQPTNTLPSIRYTSNVMGFSCVCAIRDTHLATGSMDQTVRLWDVTGQVLGPADCTTLLGHKWGVKRVSHNTVSGYLYSVSTECVIKVWDLGRNTCLLTFTGLTVAVKPNNSQNWPFPVMHFNWLDQTIISVGGDDMSFITVECSKPTVTDQEVSRPHDDKSHETPVVRTLYNSLYQVLISVSATDSSISVWNLRTGDVIIKWSMAHTEEVYCEVLPVEITAANFDPSGGLLVTGAVNGSIHMWDPNNGVCLNRLRIPSGGRISEVFWLPDKILSTGLDRRVTEFNDPLLLSEGKVWSSSHEEAVLSACVKLPSLFVTTSQAGVMGFWRLETGKLSEKYKARMRPDTRKSRNSSSASKSQMASTLASKSQMAPTLARKTQMASTLARKTQKASTLASKSQMASTLASKSQMSFTSYVGSRKGETGGLETKKENLKRLDIEHTPREHYAAVATHFLRARPEDSNVGTLLVATRNGVVQIWCTYKVPKYVSQFMAIHIADDYVTSMVSDHKSEYLITSFESGYIKTWIVTNFGQPRHTIYSMDMPSLRLRFPYLMNMFYMGRAERAASKNMDGPLLVSAYRAHLQRISHVEYIEKLELIVSSSVDKMIRMWTLAGHYVGTLGTTWPHVSKTRPVNVLQFKIPADIQRQTSFTTIQVLKDGVNSSLRSPAIWDKLELLRQQRDIRGKKGKRKLYDQKCPDLPLHDIHKEFLKPKTTLIRRPVTIKIDESKPRVKIHKHIPLRELDTITNIPKLKTPKQESATPRAKLAFSKK</sequence>
<feature type="repeat" description="WD" evidence="4">
    <location>
        <begin position="476"/>
        <end position="510"/>
    </location>
</feature>
<dbReference type="Gene3D" id="2.130.10.10">
    <property type="entry name" value="YVTN repeat-like/Quinoprotein amine dehydrogenase"/>
    <property type="match status" value="2"/>
</dbReference>
<feature type="compositionally biased region" description="Basic and acidic residues" evidence="5">
    <location>
        <begin position="595"/>
        <end position="605"/>
    </location>
</feature>
<evidence type="ECO:0000256" key="3">
    <source>
        <dbReference type="ARBA" id="ARBA00022737"/>
    </source>
</evidence>
<dbReference type="PANTHER" id="PTHR44324:SF6">
    <property type="entry name" value="EF-HAND CALCIUM BINDING DOMAIN 8"/>
    <property type="match status" value="1"/>
</dbReference>
<comment type="caution">
    <text evidence="6">The sequence shown here is derived from an EMBL/GenBank/DDBJ whole genome shotgun (WGS) entry which is preliminary data.</text>
</comment>
<evidence type="ECO:0000256" key="4">
    <source>
        <dbReference type="PROSITE-ProRule" id="PRU00221"/>
    </source>
</evidence>
<dbReference type="SUPFAM" id="SSF50978">
    <property type="entry name" value="WD40 repeat-like"/>
    <property type="match status" value="2"/>
</dbReference>
<organism evidence="6 7">
    <name type="scientific">Macrosiphum euphorbiae</name>
    <name type="common">potato aphid</name>
    <dbReference type="NCBI Taxonomy" id="13131"/>
    <lineage>
        <taxon>Eukaryota</taxon>
        <taxon>Metazoa</taxon>
        <taxon>Ecdysozoa</taxon>
        <taxon>Arthropoda</taxon>
        <taxon>Hexapoda</taxon>
        <taxon>Insecta</taxon>
        <taxon>Pterygota</taxon>
        <taxon>Neoptera</taxon>
        <taxon>Paraneoptera</taxon>
        <taxon>Hemiptera</taxon>
        <taxon>Sternorrhyncha</taxon>
        <taxon>Aphidomorpha</taxon>
        <taxon>Aphidoidea</taxon>
        <taxon>Aphididae</taxon>
        <taxon>Macrosiphini</taxon>
        <taxon>Macrosiphum</taxon>
    </lineage>
</organism>
<evidence type="ECO:0000256" key="2">
    <source>
        <dbReference type="ARBA" id="ARBA00022574"/>
    </source>
</evidence>
<dbReference type="EMBL" id="CARXXK010000002">
    <property type="protein sequence ID" value="CAI6353874.1"/>
    <property type="molecule type" value="Genomic_DNA"/>
</dbReference>
<dbReference type="Proteomes" id="UP001160148">
    <property type="component" value="Unassembled WGS sequence"/>
</dbReference>
<dbReference type="PANTHER" id="PTHR44324">
    <property type="entry name" value="WD40 REPEAT DOMAIN 95"/>
    <property type="match status" value="1"/>
</dbReference>
<dbReference type="PROSITE" id="PS50294">
    <property type="entry name" value="WD_REPEATS_REGION"/>
    <property type="match status" value="1"/>
</dbReference>
<dbReference type="PROSITE" id="PS00678">
    <property type="entry name" value="WD_REPEATS_1"/>
    <property type="match status" value="1"/>
</dbReference>
<accession>A0AAV0WDL8</accession>
<dbReference type="SMART" id="SM00320">
    <property type="entry name" value="WD40"/>
    <property type="match status" value="8"/>
</dbReference>
<dbReference type="PROSITE" id="PS50082">
    <property type="entry name" value="WD_REPEATS_2"/>
    <property type="match status" value="4"/>
</dbReference>
<keyword evidence="2 4" id="KW-0853">WD repeat</keyword>
<name>A0AAV0WDL8_9HEMI</name>
<feature type="region of interest" description="Disordered" evidence="5">
    <location>
        <begin position="595"/>
        <end position="653"/>
    </location>
</feature>
<feature type="repeat" description="WD" evidence="4">
    <location>
        <begin position="834"/>
        <end position="867"/>
    </location>
</feature>
<dbReference type="Pfam" id="PF00400">
    <property type="entry name" value="WD40"/>
    <property type="match status" value="2"/>
</dbReference>
<keyword evidence="3" id="KW-0677">Repeat</keyword>
<evidence type="ECO:0000256" key="1">
    <source>
        <dbReference type="ARBA" id="ARBA00014901"/>
    </source>
</evidence>
<dbReference type="SUPFAM" id="SSF101908">
    <property type="entry name" value="Putative isomerase YbhE"/>
    <property type="match status" value="1"/>
</dbReference>
<evidence type="ECO:0000313" key="6">
    <source>
        <dbReference type="EMBL" id="CAI6353874.1"/>
    </source>
</evidence>
<evidence type="ECO:0000256" key="5">
    <source>
        <dbReference type="SAM" id="MobiDB-lite"/>
    </source>
</evidence>
<dbReference type="InterPro" id="IPR019775">
    <property type="entry name" value="WD40_repeat_CS"/>
</dbReference>
<gene>
    <name evidence="6" type="ORF">MEUPH1_LOCUS9941</name>
</gene>
<protein>
    <recommendedName>
        <fullName evidence="1">WD repeat-containing protein on Y chromosome</fullName>
    </recommendedName>
</protein>
<dbReference type="InterPro" id="IPR051242">
    <property type="entry name" value="WD-EF-hand_domain"/>
</dbReference>
<feature type="region of interest" description="Disordered" evidence="5">
    <location>
        <begin position="1006"/>
        <end position="1025"/>
    </location>
</feature>
<feature type="compositionally biased region" description="Low complexity" evidence="5">
    <location>
        <begin position="608"/>
        <end position="619"/>
    </location>
</feature>
<feature type="compositionally biased region" description="Polar residues" evidence="5">
    <location>
        <begin position="636"/>
        <end position="653"/>
    </location>
</feature>
<dbReference type="InterPro" id="IPR036322">
    <property type="entry name" value="WD40_repeat_dom_sf"/>
</dbReference>
<feature type="repeat" description="WD" evidence="4">
    <location>
        <begin position="287"/>
        <end position="301"/>
    </location>
</feature>
<feature type="repeat" description="WD" evidence="4">
    <location>
        <begin position="314"/>
        <end position="355"/>
    </location>
</feature>
<keyword evidence="7" id="KW-1185">Reference proteome</keyword>
<evidence type="ECO:0000313" key="7">
    <source>
        <dbReference type="Proteomes" id="UP001160148"/>
    </source>
</evidence>